<evidence type="ECO:0000313" key="3">
    <source>
        <dbReference type="Proteomes" id="UP001196843"/>
    </source>
</evidence>
<comment type="caution">
    <text evidence="2">The sequence shown here is derived from an EMBL/GenBank/DDBJ whole genome shotgun (WGS) entry which is preliminary data.</text>
</comment>
<evidence type="ECO:0000256" key="1">
    <source>
        <dbReference type="SAM" id="MobiDB-lite"/>
    </source>
</evidence>
<feature type="region of interest" description="Disordered" evidence="1">
    <location>
        <begin position="1"/>
        <end position="22"/>
    </location>
</feature>
<gene>
    <name evidence="2" type="ORF">JNB62_08875</name>
</gene>
<feature type="compositionally biased region" description="Basic and acidic residues" evidence="1">
    <location>
        <begin position="12"/>
        <end position="22"/>
    </location>
</feature>
<feature type="region of interest" description="Disordered" evidence="1">
    <location>
        <begin position="36"/>
        <end position="77"/>
    </location>
</feature>
<accession>A0ABS7HM91</accession>
<dbReference type="Proteomes" id="UP001196843">
    <property type="component" value="Unassembled WGS sequence"/>
</dbReference>
<organism evidence="2 3">
    <name type="scientific">Microbacterium jejuense</name>
    <dbReference type="NCBI Taxonomy" id="1263637"/>
    <lineage>
        <taxon>Bacteria</taxon>
        <taxon>Bacillati</taxon>
        <taxon>Actinomycetota</taxon>
        <taxon>Actinomycetes</taxon>
        <taxon>Micrococcales</taxon>
        <taxon>Microbacteriaceae</taxon>
        <taxon>Microbacterium</taxon>
    </lineage>
</organism>
<name>A0ABS7HM91_9MICO</name>
<evidence type="ECO:0000313" key="2">
    <source>
        <dbReference type="EMBL" id="MBW9093793.1"/>
    </source>
</evidence>
<sequence length="77" mass="8308">MSTAEPIMPPHKLPDPPTVEHDLDHDADVLFDVGDNADVETADAQPWHQDDAPPTLPRPVPGAQLTPDQLAADLDPE</sequence>
<proteinExistence type="predicted"/>
<protein>
    <submittedName>
        <fullName evidence="2">Uncharacterized protein</fullName>
    </submittedName>
</protein>
<dbReference type="EMBL" id="JAEUAW010000005">
    <property type="protein sequence ID" value="MBW9093793.1"/>
    <property type="molecule type" value="Genomic_DNA"/>
</dbReference>
<keyword evidence="3" id="KW-1185">Reference proteome</keyword>
<dbReference type="RefSeq" id="WP_220300502.1">
    <property type="nucleotide sequence ID" value="NZ_JAEUAW010000005.1"/>
</dbReference>
<reference evidence="2 3" key="1">
    <citation type="journal article" date="2021" name="MBio">
        <title>Poor Competitiveness of Bradyrhizobium in Pigeon Pea Root Colonization in Indian Soils.</title>
        <authorList>
            <person name="Chalasani D."/>
            <person name="Basu A."/>
            <person name="Pullabhotla S.V.S.R.N."/>
            <person name="Jorrin B."/>
            <person name="Neal A.L."/>
            <person name="Poole P.S."/>
            <person name="Podile A.R."/>
            <person name="Tkacz A."/>
        </authorList>
    </citation>
    <scope>NUCLEOTIDE SEQUENCE [LARGE SCALE GENOMIC DNA]</scope>
    <source>
        <strain evidence="2 3">HU14</strain>
    </source>
</reference>